<comment type="caution">
    <text evidence="2">The sequence shown here is derived from an EMBL/GenBank/DDBJ whole genome shotgun (WGS) entry which is preliminary data.</text>
</comment>
<organism evidence="2">
    <name type="scientific">bioreactor metagenome</name>
    <dbReference type="NCBI Taxonomy" id="1076179"/>
    <lineage>
        <taxon>unclassified sequences</taxon>
        <taxon>metagenomes</taxon>
        <taxon>ecological metagenomes</taxon>
    </lineage>
</organism>
<dbReference type="AlphaFoldDB" id="A0A645HLF0"/>
<proteinExistence type="predicted"/>
<evidence type="ECO:0000256" key="1">
    <source>
        <dbReference type="SAM" id="Phobius"/>
    </source>
</evidence>
<evidence type="ECO:0000313" key="2">
    <source>
        <dbReference type="EMBL" id="MPN36904.1"/>
    </source>
</evidence>
<name>A0A645HLF0_9ZZZZ</name>
<keyword evidence="1" id="KW-0472">Membrane</keyword>
<sequence length="65" mass="7523">MRLAMLSSSMEELLVGYIETNQEQMNKRIKRITKVFQVMSYCSIGIIIIVVYQVLILPLTLMSKL</sequence>
<dbReference type="EMBL" id="VSSQ01091306">
    <property type="protein sequence ID" value="MPN36904.1"/>
    <property type="molecule type" value="Genomic_DNA"/>
</dbReference>
<protein>
    <recommendedName>
        <fullName evidence="3">Type II secretion system protein GspF domain-containing protein</fullName>
    </recommendedName>
</protein>
<keyword evidence="1" id="KW-1133">Transmembrane helix</keyword>
<gene>
    <name evidence="2" type="ORF">SDC9_184416</name>
</gene>
<reference evidence="2" key="1">
    <citation type="submission" date="2019-08" db="EMBL/GenBank/DDBJ databases">
        <authorList>
            <person name="Kucharzyk K."/>
            <person name="Murdoch R.W."/>
            <person name="Higgins S."/>
            <person name="Loffler F."/>
        </authorList>
    </citation>
    <scope>NUCLEOTIDE SEQUENCE</scope>
</reference>
<evidence type="ECO:0008006" key="3">
    <source>
        <dbReference type="Google" id="ProtNLM"/>
    </source>
</evidence>
<accession>A0A645HLF0</accession>
<feature type="transmembrane region" description="Helical" evidence="1">
    <location>
        <begin position="35"/>
        <end position="55"/>
    </location>
</feature>
<keyword evidence="1" id="KW-0812">Transmembrane</keyword>